<evidence type="ECO:0000313" key="2">
    <source>
        <dbReference type="EnsemblPlants" id="TuG1812G0500000957.01.T01.cds338742"/>
    </source>
</evidence>
<accession>A0A8R7QCG7</accession>
<proteinExistence type="predicted"/>
<dbReference type="AlphaFoldDB" id="A0A8R7QCG7"/>
<sequence>MKNNCSSGHSRQMLSAHKDHPSSFSSACTSCEFPSWPWLLIWKNGEAVSEVLLYAIQKQIIQSYWTSKFQSKLGSLTMEHMDQSARYRLHCSLQAQSSAAVSISRTRSGWAGVWHPAWRQARRCAGLTPAPPPVPQPLRRGTSGCNSGC</sequence>
<evidence type="ECO:0000256" key="1">
    <source>
        <dbReference type="SAM" id="MobiDB-lite"/>
    </source>
</evidence>
<dbReference type="Proteomes" id="UP000015106">
    <property type="component" value="Chromosome 6"/>
</dbReference>
<protein>
    <submittedName>
        <fullName evidence="2">Uncharacterized protein</fullName>
    </submittedName>
</protein>
<dbReference type="Gramene" id="TuG1812G0500000957.01.T01">
    <property type="protein sequence ID" value="TuG1812G0500000957.01.T01.cds338742"/>
    <property type="gene ID" value="TuG1812G0500000957.01"/>
</dbReference>
<evidence type="ECO:0000313" key="3">
    <source>
        <dbReference type="Proteomes" id="UP000015106"/>
    </source>
</evidence>
<organism evidence="2 3">
    <name type="scientific">Triticum urartu</name>
    <name type="common">Red wild einkorn</name>
    <name type="synonym">Crithodium urartu</name>
    <dbReference type="NCBI Taxonomy" id="4572"/>
    <lineage>
        <taxon>Eukaryota</taxon>
        <taxon>Viridiplantae</taxon>
        <taxon>Streptophyta</taxon>
        <taxon>Embryophyta</taxon>
        <taxon>Tracheophyta</taxon>
        <taxon>Spermatophyta</taxon>
        <taxon>Magnoliopsida</taxon>
        <taxon>Liliopsida</taxon>
        <taxon>Poales</taxon>
        <taxon>Poaceae</taxon>
        <taxon>BOP clade</taxon>
        <taxon>Pooideae</taxon>
        <taxon>Triticodae</taxon>
        <taxon>Triticeae</taxon>
        <taxon>Triticinae</taxon>
        <taxon>Triticum</taxon>
    </lineage>
</organism>
<feature type="region of interest" description="Disordered" evidence="1">
    <location>
        <begin position="129"/>
        <end position="149"/>
    </location>
</feature>
<keyword evidence="3" id="KW-1185">Reference proteome</keyword>
<dbReference type="EnsemblPlants" id="TuG1812G0500000957.01.T01">
    <property type="protein sequence ID" value="TuG1812G0500000957.01.T01.cds338742"/>
    <property type="gene ID" value="TuG1812G0500000957.01"/>
</dbReference>
<reference evidence="2" key="2">
    <citation type="submission" date="2018-03" db="EMBL/GenBank/DDBJ databases">
        <title>The Triticum urartu genome reveals the dynamic nature of wheat genome evolution.</title>
        <authorList>
            <person name="Ling H."/>
            <person name="Ma B."/>
            <person name="Shi X."/>
            <person name="Liu H."/>
            <person name="Dong L."/>
            <person name="Sun H."/>
            <person name="Cao Y."/>
            <person name="Gao Q."/>
            <person name="Zheng S."/>
            <person name="Li Y."/>
            <person name="Yu Y."/>
            <person name="Du H."/>
            <person name="Qi M."/>
            <person name="Li Y."/>
            <person name="Yu H."/>
            <person name="Cui Y."/>
            <person name="Wang N."/>
            <person name="Chen C."/>
            <person name="Wu H."/>
            <person name="Zhao Y."/>
            <person name="Zhang J."/>
            <person name="Li Y."/>
            <person name="Zhou W."/>
            <person name="Zhang B."/>
            <person name="Hu W."/>
            <person name="Eijk M."/>
            <person name="Tang J."/>
            <person name="Witsenboer H."/>
            <person name="Zhao S."/>
            <person name="Li Z."/>
            <person name="Zhang A."/>
            <person name="Wang D."/>
            <person name="Liang C."/>
        </authorList>
    </citation>
    <scope>NUCLEOTIDE SEQUENCE [LARGE SCALE GENOMIC DNA]</scope>
    <source>
        <strain evidence="2">cv. G1812</strain>
    </source>
</reference>
<reference evidence="2" key="3">
    <citation type="submission" date="2022-06" db="UniProtKB">
        <authorList>
            <consortium name="EnsemblPlants"/>
        </authorList>
    </citation>
    <scope>IDENTIFICATION</scope>
</reference>
<reference evidence="3" key="1">
    <citation type="journal article" date="2013" name="Nature">
        <title>Draft genome of the wheat A-genome progenitor Triticum urartu.</title>
        <authorList>
            <person name="Ling H.Q."/>
            <person name="Zhao S."/>
            <person name="Liu D."/>
            <person name="Wang J."/>
            <person name="Sun H."/>
            <person name="Zhang C."/>
            <person name="Fan H."/>
            <person name="Li D."/>
            <person name="Dong L."/>
            <person name="Tao Y."/>
            <person name="Gao C."/>
            <person name="Wu H."/>
            <person name="Li Y."/>
            <person name="Cui Y."/>
            <person name="Guo X."/>
            <person name="Zheng S."/>
            <person name="Wang B."/>
            <person name="Yu K."/>
            <person name="Liang Q."/>
            <person name="Yang W."/>
            <person name="Lou X."/>
            <person name="Chen J."/>
            <person name="Feng M."/>
            <person name="Jian J."/>
            <person name="Zhang X."/>
            <person name="Luo G."/>
            <person name="Jiang Y."/>
            <person name="Liu J."/>
            <person name="Wang Z."/>
            <person name="Sha Y."/>
            <person name="Zhang B."/>
            <person name="Wu H."/>
            <person name="Tang D."/>
            <person name="Shen Q."/>
            <person name="Xue P."/>
            <person name="Zou S."/>
            <person name="Wang X."/>
            <person name="Liu X."/>
            <person name="Wang F."/>
            <person name="Yang Y."/>
            <person name="An X."/>
            <person name="Dong Z."/>
            <person name="Zhang K."/>
            <person name="Zhang X."/>
            <person name="Luo M.C."/>
            <person name="Dvorak J."/>
            <person name="Tong Y."/>
            <person name="Wang J."/>
            <person name="Yang H."/>
            <person name="Li Z."/>
            <person name="Wang D."/>
            <person name="Zhang A."/>
            <person name="Wang J."/>
        </authorList>
    </citation>
    <scope>NUCLEOTIDE SEQUENCE</scope>
    <source>
        <strain evidence="3">cv. G1812</strain>
    </source>
</reference>
<name>A0A8R7QCG7_TRIUA</name>